<keyword evidence="2" id="KW-1185">Reference proteome</keyword>
<dbReference type="OrthoDB" id="66620at2759"/>
<dbReference type="Proteomes" id="UP000268093">
    <property type="component" value="Unassembled WGS sequence"/>
</dbReference>
<evidence type="ECO:0000313" key="2">
    <source>
        <dbReference type="Proteomes" id="UP000268093"/>
    </source>
</evidence>
<name>A0A433A0S2_9FUNG</name>
<reference evidence="1 2" key="1">
    <citation type="journal article" date="2018" name="New Phytol.">
        <title>Phylogenomics of Endogonaceae and evolution of mycorrhizas within Mucoromycota.</title>
        <authorList>
            <person name="Chang Y."/>
            <person name="Desiro A."/>
            <person name="Na H."/>
            <person name="Sandor L."/>
            <person name="Lipzen A."/>
            <person name="Clum A."/>
            <person name="Barry K."/>
            <person name="Grigoriev I.V."/>
            <person name="Martin F.M."/>
            <person name="Stajich J.E."/>
            <person name="Smith M.E."/>
            <person name="Bonito G."/>
            <person name="Spatafora J.W."/>
        </authorList>
    </citation>
    <scope>NUCLEOTIDE SEQUENCE [LARGE SCALE GENOMIC DNA]</scope>
    <source>
        <strain evidence="1 2">GMNB39</strain>
    </source>
</reference>
<feature type="non-terminal residue" evidence="1">
    <location>
        <position position="77"/>
    </location>
</feature>
<organism evidence="1 2">
    <name type="scientific">Jimgerdemannia flammicorona</name>
    <dbReference type="NCBI Taxonomy" id="994334"/>
    <lineage>
        <taxon>Eukaryota</taxon>
        <taxon>Fungi</taxon>
        <taxon>Fungi incertae sedis</taxon>
        <taxon>Mucoromycota</taxon>
        <taxon>Mucoromycotina</taxon>
        <taxon>Endogonomycetes</taxon>
        <taxon>Endogonales</taxon>
        <taxon>Endogonaceae</taxon>
        <taxon>Jimgerdemannia</taxon>
    </lineage>
</organism>
<comment type="caution">
    <text evidence="1">The sequence shown here is derived from an EMBL/GenBank/DDBJ whole genome shotgun (WGS) entry which is preliminary data.</text>
</comment>
<evidence type="ECO:0000313" key="1">
    <source>
        <dbReference type="EMBL" id="RUO96173.1"/>
    </source>
</evidence>
<accession>A0A433A0S2</accession>
<protein>
    <submittedName>
        <fullName evidence="1">Uncharacterized protein</fullName>
    </submittedName>
</protein>
<gene>
    <name evidence="1" type="ORF">BC936DRAFT_142481</name>
</gene>
<sequence>MKGRPPVHRVVSSHPHLFNRRTVSRSYTEILYDRNITKYTCPTIDCKCIPGEMLCGKDGSIDISDLLTDEIKGPASF</sequence>
<dbReference type="AlphaFoldDB" id="A0A433A0S2"/>
<dbReference type="EMBL" id="RBNI01022840">
    <property type="protein sequence ID" value="RUO96173.1"/>
    <property type="molecule type" value="Genomic_DNA"/>
</dbReference>
<proteinExistence type="predicted"/>